<feature type="transmembrane region" description="Helical" evidence="1">
    <location>
        <begin position="89"/>
        <end position="106"/>
    </location>
</feature>
<dbReference type="WBParaSite" id="ALUE_0000290501-mRNA-1">
    <property type="protein sequence ID" value="ALUE_0000290501-mRNA-1"/>
    <property type="gene ID" value="ALUE_0000290501"/>
</dbReference>
<evidence type="ECO:0000313" key="2">
    <source>
        <dbReference type="Proteomes" id="UP000036681"/>
    </source>
</evidence>
<dbReference type="Proteomes" id="UP000036681">
    <property type="component" value="Unplaced"/>
</dbReference>
<keyword evidence="1" id="KW-0472">Membrane</keyword>
<accession>A0A0M3HMU6</accession>
<feature type="transmembrane region" description="Helical" evidence="1">
    <location>
        <begin position="145"/>
        <end position="165"/>
    </location>
</feature>
<dbReference type="InterPro" id="IPR016174">
    <property type="entry name" value="Di-haem_cyt_TM"/>
</dbReference>
<organism evidence="2 3">
    <name type="scientific">Ascaris lumbricoides</name>
    <name type="common">Giant roundworm</name>
    <dbReference type="NCBI Taxonomy" id="6252"/>
    <lineage>
        <taxon>Eukaryota</taxon>
        <taxon>Metazoa</taxon>
        <taxon>Ecdysozoa</taxon>
        <taxon>Nematoda</taxon>
        <taxon>Chromadorea</taxon>
        <taxon>Rhabditida</taxon>
        <taxon>Spirurina</taxon>
        <taxon>Ascaridomorpha</taxon>
        <taxon>Ascaridoidea</taxon>
        <taxon>Ascarididae</taxon>
        <taxon>Ascaris</taxon>
    </lineage>
</organism>
<feature type="transmembrane region" description="Helical" evidence="1">
    <location>
        <begin position="118"/>
        <end position="139"/>
    </location>
</feature>
<dbReference type="GO" id="GO:0016020">
    <property type="term" value="C:membrane"/>
    <property type="evidence" value="ECO:0007669"/>
    <property type="project" value="InterPro"/>
</dbReference>
<protein>
    <submittedName>
        <fullName evidence="3">MARVEL domain-containing protein</fullName>
    </submittedName>
</protein>
<sequence length="171" mass="19044">MFSFCAGEVKNVMFISSTEILTGTFLAFYYSNDAFLSVQYILHAFVGYVLVWAQMSGFTVSSATLKFFCLALLDALWIVVVGFVVLDFFFLGPVGLLSCIVIWIVIRSAPIMNIGLKCLRLLILGFFVFVPVDIYVSMLSKATKFLVFIIIFVSAISILLGQCMVEDVCVF</sequence>
<evidence type="ECO:0000256" key="1">
    <source>
        <dbReference type="SAM" id="Phobius"/>
    </source>
</evidence>
<reference evidence="3" key="1">
    <citation type="submission" date="2017-02" db="UniProtKB">
        <authorList>
            <consortium name="WormBaseParasite"/>
        </authorList>
    </citation>
    <scope>IDENTIFICATION</scope>
</reference>
<dbReference type="SUPFAM" id="SSF81342">
    <property type="entry name" value="Transmembrane di-heme cytochromes"/>
    <property type="match status" value="1"/>
</dbReference>
<evidence type="ECO:0000313" key="3">
    <source>
        <dbReference type="WBParaSite" id="ALUE_0000290501-mRNA-1"/>
    </source>
</evidence>
<feature type="transmembrane region" description="Helical" evidence="1">
    <location>
        <begin position="36"/>
        <end position="53"/>
    </location>
</feature>
<dbReference type="AlphaFoldDB" id="A0A0M3HMU6"/>
<keyword evidence="1" id="KW-0812">Transmembrane</keyword>
<keyword evidence="1" id="KW-1133">Transmembrane helix</keyword>
<dbReference type="GO" id="GO:0022904">
    <property type="term" value="P:respiratory electron transport chain"/>
    <property type="evidence" value="ECO:0007669"/>
    <property type="project" value="InterPro"/>
</dbReference>
<keyword evidence="2" id="KW-1185">Reference proteome</keyword>
<proteinExistence type="predicted"/>
<feature type="transmembrane region" description="Helical" evidence="1">
    <location>
        <begin position="12"/>
        <end position="30"/>
    </location>
</feature>
<name>A0A0M3HMU6_ASCLU</name>